<evidence type="ECO:0000313" key="4">
    <source>
        <dbReference type="Proteomes" id="UP000195807"/>
    </source>
</evidence>
<dbReference type="RefSeq" id="WP_066849493.1">
    <property type="nucleotide sequence ID" value="NZ_CP019603.1"/>
</dbReference>
<sequence>MIEAVLVVLTKARPGREADLDDWYTNIHIRDALRFRGSVTAQRFSRSPHQPMDIPPEYDWQYFALYDVFDPERFSREHWENALTSRMMVTTAIDDSVLEDYHYYPLAFRNNDPEIEHSGGVVFEQFNAAPGKDAELREWYADSYLPAAVRRPGVHSAALLAFRSHGQMIPTTPRYSYVGIYKVNSSDSWQGWKDAPELALSDLVERDDLLVTHWDRLTGRLTKDDVQHPTAQGLADEEQARARMGDDVLTGGAEKLGSA</sequence>
<feature type="region of interest" description="Disordered" evidence="1">
    <location>
        <begin position="225"/>
        <end position="259"/>
    </location>
</feature>
<name>A0A1Z1FFN2_9SPHN</name>
<evidence type="ECO:0008006" key="6">
    <source>
        <dbReference type="Google" id="ProtNLM"/>
    </source>
</evidence>
<keyword evidence="4" id="KW-1185">Reference proteome</keyword>
<dbReference type="Proteomes" id="UP000515297">
    <property type="component" value="Plasmid plas1"/>
</dbReference>
<protein>
    <recommendedName>
        <fullName evidence="6">EthD domain-containing protein</fullName>
    </recommendedName>
</protein>
<geneLocation type="plasmid" evidence="3 5">
    <name>plas1</name>
</geneLocation>
<proteinExistence type="predicted"/>
<dbReference type="AlphaFoldDB" id="A0A1Z1FFN2"/>
<evidence type="ECO:0000313" key="2">
    <source>
        <dbReference type="EMBL" id="ARU17628.1"/>
    </source>
</evidence>
<dbReference type="EMBL" id="CP060053">
    <property type="protein sequence ID" value="QNE07014.1"/>
    <property type="molecule type" value="Genomic_DNA"/>
</dbReference>
<reference evidence="2 4" key="1">
    <citation type="submission" date="2017-01" db="EMBL/GenBank/DDBJ databases">
        <title>Complete genome sequence of esterase-producing bacterium Croceicoccus marinus E4A9.</title>
        <authorList>
            <person name="Wu Y.-H."/>
            <person name="Cheng H."/>
            <person name="Xu L."/>
            <person name="Huo Y.-Y."/>
            <person name="Wang C.-S."/>
            <person name="Xu X.-W."/>
        </authorList>
    </citation>
    <scope>NUCLEOTIDE SEQUENCE [LARGE SCALE GENOMIC DNA]</scope>
    <source>
        <strain evidence="2 4">E4A9</strain>
        <plasmid evidence="2">pCME4A9I</plasmid>
        <plasmid evidence="4">Plasmid pcme4a9i</plasmid>
    </source>
</reference>
<evidence type="ECO:0000313" key="3">
    <source>
        <dbReference type="EMBL" id="QNE07014.1"/>
    </source>
</evidence>
<gene>
    <name evidence="2" type="ORF">A9D14_14685</name>
    <name evidence="3" type="ORF">H4O24_18420</name>
</gene>
<reference evidence="3 5" key="2">
    <citation type="submission" date="2020-08" db="EMBL/GenBank/DDBJ databases">
        <authorList>
            <person name="Liu G."/>
            <person name="Sun C."/>
        </authorList>
    </citation>
    <scope>NUCLEOTIDE SEQUENCE [LARGE SCALE GENOMIC DNA]</scope>
    <source>
        <strain evidence="3 5">OT19</strain>
        <plasmid evidence="3 5">plas1</plasmid>
    </source>
</reference>
<dbReference type="EMBL" id="CP019603">
    <property type="protein sequence ID" value="ARU17628.1"/>
    <property type="molecule type" value="Genomic_DNA"/>
</dbReference>
<keyword evidence="2" id="KW-0614">Plasmid</keyword>
<dbReference type="KEGG" id="cman:A9D14_14685"/>
<accession>A0A1Z1FFN2</accession>
<organism evidence="2 4">
    <name type="scientific">Croceicoccus marinus</name>
    <dbReference type="NCBI Taxonomy" id="450378"/>
    <lineage>
        <taxon>Bacteria</taxon>
        <taxon>Pseudomonadati</taxon>
        <taxon>Pseudomonadota</taxon>
        <taxon>Alphaproteobacteria</taxon>
        <taxon>Sphingomonadales</taxon>
        <taxon>Erythrobacteraceae</taxon>
        <taxon>Croceicoccus</taxon>
    </lineage>
</organism>
<dbReference type="OrthoDB" id="3034735at2"/>
<evidence type="ECO:0000313" key="5">
    <source>
        <dbReference type="Proteomes" id="UP000515297"/>
    </source>
</evidence>
<dbReference type="Proteomes" id="UP000195807">
    <property type="component" value="Plasmid pCME4A9I"/>
</dbReference>
<geneLocation type="plasmid" evidence="2">
    <name>pCME4A9I</name>
</geneLocation>
<geneLocation type="plasmid" evidence="4">
    <name>pcme4a9i</name>
</geneLocation>
<evidence type="ECO:0000256" key="1">
    <source>
        <dbReference type="SAM" id="MobiDB-lite"/>
    </source>
</evidence>
<dbReference type="STRING" id="450378.GCA_001661675_02951"/>